<name>A0A9P5UUQ8_9FUNG</name>
<proteinExistence type="predicted"/>
<feature type="compositionally biased region" description="Basic and acidic residues" evidence="1">
    <location>
        <begin position="177"/>
        <end position="187"/>
    </location>
</feature>
<keyword evidence="3" id="KW-1185">Reference proteome</keyword>
<protein>
    <submittedName>
        <fullName evidence="2">Uncharacterized protein</fullName>
    </submittedName>
</protein>
<evidence type="ECO:0000313" key="2">
    <source>
        <dbReference type="EMBL" id="KAF9119186.1"/>
    </source>
</evidence>
<dbReference type="EMBL" id="JAAAUQ010003051">
    <property type="protein sequence ID" value="KAF9119186.1"/>
    <property type="molecule type" value="Genomic_DNA"/>
</dbReference>
<dbReference type="Proteomes" id="UP000748756">
    <property type="component" value="Unassembled WGS sequence"/>
</dbReference>
<feature type="compositionally biased region" description="Polar residues" evidence="1">
    <location>
        <begin position="32"/>
        <end position="41"/>
    </location>
</feature>
<reference evidence="2" key="1">
    <citation type="journal article" date="2020" name="Fungal Divers.">
        <title>Resolving the Mortierellaceae phylogeny through synthesis of multi-gene phylogenetics and phylogenomics.</title>
        <authorList>
            <person name="Vandepol N."/>
            <person name="Liber J."/>
            <person name="Desiro A."/>
            <person name="Na H."/>
            <person name="Kennedy M."/>
            <person name="Barry K."/>
            <person name="Grigoriev I.V."/>
            <person name="Miller A.N."/>
            <person name="O'Donnell K."/>
            <person name="Stajich J.E."/>
            <person name="Bonito G."/>
        </authorList>
    </citation>
    <scope>NUCLEOTIDE SEQUENCE</scope>
    <source>
        <strain evidence="2">NRRL 6426</strain>
    </source>
</reference>
<feature type="compositionally biased region" description="Low complexity" evidence="1">
    <location>
        <begin position="111"/>
        <end position="146"/>
    </location>
</feature>
<organism evidence="2 3">
    <name type="scientific">Linnemannia schmuckeri</name>
    <dbReference type="NCBI Taxonomy" id="64567"/>
    <lineage>
        <taxon>Eukaryota</taxon>
        <taxon>Fungi</taxon>
        <taxon>Fungi incertae sedis</taxon>
        <taxon>Mucoromycota</taxon>
        <taxon>Mortierellomycotina</taxon>
        <taxon>Mortierellomycetes</taxon>
        <taxon>Mortierellales</taxon>
        <taxon>Mortierellaceae</taxon>
        <taxon>Linnemannia</taxon>
    </lineage>
</organism>
<comment type="caution">
    <text evidence="2">The sequence shown here is derived from an EMBL/GenBank/DDBJ whole genome shotgun (WGS) entry which is preliminary data.</text>
</comment>
<feature type="region of interest" description="Disordered" evidence="1">
    <location>
        <begin position="1"/>
        <end position="237"/>
    </location>
</feature>
<gene>
    <name evidence="2" type="ORF">BG015_006409</name>
</gene>
<evidence type="ECO:0000256" key="1">
    <source>
        <dbReference type="SAM" id="MobiDB-lite"/>
    </source>
</evidence>
<feature type="compositionally biased region" description="Basic residues" evidence="1">
    <location>
        <begin position="227"/>
        <end position="237"/>
    </location>
</feature>
<feature type="compositionally biased region" description="Basic and acidic residues" evidence="1">
    <location>
        <begin position="159"/>
        <end position="169"/>
    </location>
</feature>
<evidence type="ECO:0000313" key="3">
    <source>
        <dbReference type="Proteomes" id="UP000748756"/>
    </source>
</evidence>
<dbReference type="AlphaFoldDB" id="A0A9P5UUQ8"/>
<feature type="non-terminal residue" evidence="2">
    <location>
        <position position="1"/>
    </location>
</feature>
<sequence length="237" mass="25853">RGREAFSGGGITSASDSDSSKPPPRKQAPKHQGSNHNSHPTSIAAPQAKPDSNSAASPSAIAPTRTVEAAPSQEPAKAVKVTQLSSLGDTPKQETGPKQQETEQHPEQPESEQPSKQQKTQQPPKQQETEQQPKQQVLEQQPEQRPIQQFDPLGGIACGKEEEKNREPEHMDEDGEPSQKDDPEDAHMALTPTERQARKEARQKKAQATKQQIQDKVPKALAGRTDKSHRKSSTKTG</sequence>
<accession>A0A9P5UUQ8</accession>
<feature type="compositionally biased region" description="Low complexity" evidence="1">
    <location>
        <begin position="48"/>
        <end position="63"/>
    </location>
</feature>